<dbReference type="PANTHER" id="PTHR22589:SF103">
    <property type="entry name" value="CARNITINE O-ACETYL-TRANSFERASE, ISOFORM A-RELATED"/>
    <property type="match status" value="1"/>
</dbReference>
<name>A0A9D4YQA4_RHISA</name>
<dbReference type="Gene3D" id="3.30.559.70">
    <property type="entry name" value="Choline/Carnitine o-acyltransferase, domain 2"/>
    <property type="match status" value="1"/>
</dbReference>
<protein>
    <recommendedName>
        <fullName evidence="4">Choline/carnitine acyltransferase domain-containing protein</fullName>
    </recommendedName>
</protein>
<keyword evidence="6" id="KW-1185">Reference proteome</keyword>
<evidence type="ECO:0000313" key="6">
    <source>
        <dbReference type="Proteomes" id="UP000821837"/>
    </source>
</evidence>
<dbReference type="Proteomes" id="UP000821837">
    <property type="component" value="Chromosome 1"/>
</dbReference>
<evidence type="ECO:0000256" key="3">
    <source>
        <dbReference type="ARBA" id="ARBA00023315"/>
    </source>
</evidence>
<dbReference type="InterPro" id="IPR042231">
    <property type="entry name" value="Cho/carn_acyl_trans_2"/>
</dbReference>
<dbReference type="PROSITE" id="PS00439">
    <property type="entry name" value="ACYLTRANSF_C_1"/>
    <property type="match status" value="1"/>
</dbReference>
<dbReference type="GO" id="GO:0019254">
    <property type="term" value="P:carnitine metabolic process, CoA-linked"/>
    <property type="evidence" value="ECO:0007669"/>
    <property type="project" value="TreeGrafter"/>
</dbReference>
<reference evidence="5" key="1">
    <citation type="journal article" date="2020" name="Cell">
        <title>Large-Scale Comparative Analyses of Tick Genomes Elucidate Their Genetic Diversity and Vector Capacities.</title>
        <authorList>
            <consortium name="Tick Genome and Microbiome Consortium (TIGMIC)"/>
            <person name="Jia N."/>
            <person name="Wang J."/>
            <person name="Shi W."/>
            <person name="Du L."/>
            <person name="Sun Y."/>
            <person name="Zhan W."/>
            <person name="Jiang J.F."/>
            <person name="Wang Q."/>
            <person name="Zhang B."/>
            <person name="Ji P."/>
            <person name="Bell-Sakyi L."/>
            <person name="Cui X.M."/>
            <person name="Yuan T.T."/>
            <person name="Jiang B.G."/>
            <person name="Yang W.F."/>
            <person name="Lam T.T."/>
            <person name="Chang Q.C."/>
            <person name="Ding S.J."/>
            <person name="Wang X.J."/>
            <person name="Zhu J.G."/>
            <person name="Ruan X.D."/>
            <person name="Zhao L."/>
            <person name="Wei J.T."/>
            <person name="Ye R.Z."/>
            <person name="Que T.C."/>
            <person name="Du C.H."/>
            <person name="Zhou Y.H."/>
            <person name="Cheng J.X."/>
            <person name="Dai P.F."/>
            <person name="Guo W.B."/>
            <person name="Han X.H."/>
            <person name="Huang E.J."/>
            <person name="Li L.F."/>
            <person name="Wei W."/>
            <person name="Gao Y.C."/>
            <person name="Liu J.Z."/>
            <person name="Shao H.Z."/>
            <person name="Wang X."/>
            <person name="Wang C.C."/>
            <person name="Yang T.C."/>
            <person name="Huo Q.B."/>
            <person name="Li W."/>
            <person name="Chen H.Y."/>
            <person name="Chen S.E."/>
            <person name="Zhou L.G."/>
            <person name="Ni X.B."/>
            <person name="Tian J.H."/>
            <person name="Sheng Y."/>
            <person name="Liu T."/>
            <person name="Pan Y.S."/>
            <person name="Xia L.Y."/>
            <person name="Li J."/>
            <person name="Zhao F."/>
            <person name="Cao W.C."/>
        </authorList>
    </citation>
    <scope>NUCLEOTIDE SEQUENCE</scope>
    <source>
        <strain evidence="5">Rsan-2018</strain>
    </source>
</reference>
<evidence type="ECO:0000256" key="1">
    <source>
        <dbReference type="ARBA" id="ARBA00005232"/>
    </source>
</evidence>
<evidence type="ECO:0000313" key="5">
    <source>
        <dbReference type="EMBL" id="KAH7983983.1"/>
    </source>
</evidence>
<dbReference type="PANTHER" id="PTHR22589">
    <property type="entry name" value="CARNITINE O-ACYLTRANSFERASE"/>
    <property type="match status" value="1"/>
</dbReference>
<comment type="caution">
    <text evidence="5">The sequence shown here is derived from an EMBL/GenBank/DDBJ whole genome shotgun (WGS) entry which is preliminary data.</text>
</comment>
<gene>
    <name evidence="5" type="ORF">HPB52_016022</name>
</gene>
<dbReference type="EMBL" id="JABSTV010001245">
    <property type="protein sequence ID" value="KAH7983983.1"/>
    <property type="molecule type" value="Genomic_DNA"/>
</dbReference>
<dbReference type="AlphaFoldDB" id="A0A9D4YQA4"/>
<comment type="similarity">
    <text evidence="1">Belongs to the carnitine/choline acetyltransferase family.</text>
</comment>
<dbReference type="InterPro" id="IPR000542">
    <property type="entry name" value="Carn_acyl_trans"/>
</dbReference>
<feature type="domain" description="Choline/carnitine acyltransferase" evidence="4">
    <location>
        <begin position="88"/>
        <end position="260"/>
    </location>
</feature>
<reference evidence="5" key="2">
    <citation type="submission" date="2021-09" db="EMBL/GenBank/DDBJ databases">
        <authorList>
            <person name="Jia N."/>
            <person name="Wang J."/>
            <person name="Shi W."/>
            <person name="Du L."/>
            <person name="Sun Y."/>
            <person name="Zhan W."/>
            <person name="Jiang J."/>
            <person name="Wang Q."/>
            <person name="Zhang B."/>
            <person name="Ji P."/>
            <person name="Sakyi L.B."/>
            <person name="Cui X."/>
            <person name="Yuan T."/>
            <person name="Jiang B."/>
            <person name="Yang W."/>
            <person name="Lam T.T.-Y."/>
            <person name="Chang Q."/>
            <person name="Ding S."/>
            <person name="Wang X."/>
            <person name="Zhu J."/>
            <person name="Ruan X."/>
            <person name="Zhao L."/>
            <person name="Wei J."/>
            <person name="Que T."/>
            <person name="Du C."/>
            <person name="Cheng J."/>
            <person name="Dai P."/>
            <person name="Han X."/>
            <person name="Huang E."/>
            <person name="Gao Y."/>
            <person name="Liu J."/>
            <person name="Shao H."/>
            <person name="Ye R."/>
            <person name="Li L."/>
            <person name="Wei W."/>
            <person name="Wang X."/>
            <person name="Wang C."/>
            <person name="Huo Q."/>
            <person name="Li W."/>
            <person name="Guo W."/>
            <person name="Chen H."/>
            <person name="Chen S."/>
            <person name="Zhou L."/>
            <person name="Zhou L."/>
            <person name="Ni X."/>
            <person name="Tian J."/>
            <person name="Zhou Y."/>
            <person name="Sheng Y."/>
            <person name="Liu T."/>
            <person name="Pan Y."/>
            <person name="Xia L."/>
            <person name="Li J."/>
            <person name="Zhao F."/>
            <person name="Cao W."/>
        </authorList>
    </citation>
    <scope>NUCLEOTIDE SEQUENCE</scope>
    <source>
        <strain evidence="5">Rsan-2018</strain>
        <tissue evidence="5">Larvae</tissue>
    </source>
</reference>
<dbReference type="Pfam" id="PF00755">
    <property type="entry name" value="Carn_acyltransf"/>
    <property type="match status" value="1"/>
</dbReference>
<evidence type="ECO:0000256" key="2">
    <source>
        <dbReference type="ARBA" id="ARBA00022679"/>
    </source>
</evidence>
<keyword evidence="2" id="KW-0808">Transferase</keyword>
<proteinExistence type="inferred from homology"/>
<dbReference type="GO" id="GO:0004092">
    <property type="term" value="F:carnitine O-acetyltransferase activity"/>
    <property type="evidence" value="ECO:0007669"/>
    <property type="project" value="TreeGrafter"/>
</dbReference>
<dbReference type="InterPro" id="IPR023213">
    <property type="entry name" value="CAT-like_dom_sf"/>
</dbReference>
<organism evidence="5 6">
    <name type="scientific">Rhipicephalus sanguineus</name>
    <name type="common">Brown dog tick</name>
    <name type="synonym">Ixodes sanguineus</name>
    <dbReference type="NCBI Taxonomy" id="34632"/>
    <lineage>
        <taxon>Eukaryota</taxon>
        <taxon>Metazoa</taxon>
        <taxon>Ecdysozoa</taxon>
        <taxon>Arthropoda</taxon>
        <taxon>Chelicerata</taxon>
        <taxon>Arachnida</taxon>
        <taxon>Acari</taxon>
        <taxon>Parasitiformes</taxon>
        <taxon>Ixodida</taxon>
        <taxon>Ixodoidea</taxon>
        <taxon>Ixodidae</taxon>
        <taxon>Rhipicephalinae</taxon>
        <taxon>Rhipicephalus</taxon>
        <taxon>Rhipicephalus</taxon>
    </lineage>
</organism>
<sequence>MSTIIVTSSGSRCDRWATAACVSSLDTTTRYRGRCSSGSLLGVASGGGPLATTAANSSTPPVVRRLPAMAPLAIKGVMLSRQKELPKLPVPPLSETLERLWLSLQPILSAEQLQASRKAIDKLGERGGEGEYLHRMLTYRYKRLDNWLDEWWLNTAYLDVRTPLPVHSSPAAIFPRQTFTSEEDFLLFAAKLTAALLEFKDLIDRQALPPDLAGHLPLDMTMYFKLYCMHRVPKPGRDVLVSYADEPDPPRHIVVMHNNHASTPIVMHGGRIAITEVSCDLHVLYIGT</sequence>
<evidence type="ECO:0000259" key="4">
    <source>
        <dbReference type="Pfam" id="PF00755"/>
    </source>
</evidence>
<accession>A0A9D4YQA4</accession>
<dbReference type="SUPFAM" id="SSF52777">
    <property type="entry name" value="CoA-dependent acyltransferases"/>
    <property type="match status" value="1"/>
</dbReference>
<dbReference type="InterPro" id="IPR039551">
    <property type="entry name" value="Cho/carn_acyl_trans"/>
</dbReference>
<dbReference type="Gene3D" id="3.30.559.10">
    <property type="entry name" value="Chloramphenicol acetyltransferase-like domain"/>
    <property type="match status" value="1"/>
</dbReference>
<keyword evidence="3" id="KW-0012">Acyltransferase</keyword>
<dbReference type="VEuPathDB" id="VectorBase:RSAN_049221"/>
<dbReference type="GO" id="GO:0005777">
    <property type="term" value="C:peroxisome"/>
    <property type="evidence" value="ECO:0007669"/>
    <property type="project" value="TreeGrafter"/>
</dbReference>